<dbReference type="EC" id="3.4.11.18" evidence="6 7"/>
<dbReference type="AlphaFoldDB" id="A0A928Q654"/>
<organism evidence="9 10">
    <name type="scientific">Faecalispora sporosphaeroides</name>
    <dbReference type="NCBI Taxonomy" id="1549"/>
    <lineage>
        <taxon>Bacteria</taxon>
        <taxon>Bacillati</taxon>
        <taxon>Bacillota</taxon>
        <taxon>Clostridia</taxon>
        <taxon>Eubacteriales</taxon>
        <taxon>Oscillospiraceae</taxon>
        <taxon>Faecalispora</taxon>
    </lineage>
</organism>
<feature type="binding site" evidence="6">
    <location>
        <position position="233"/>
    </location>
    <ligand>
        <name>a divalent metal cation</name>
        <dbReference type="ChEBI" id="CHEBI:60240"/>
        <label>1</label>
    </ligand>
</feature>
<evidence type="ECO:0000313" key="9">
    <source>
        <dbReference type="EMBL" id="MBE6834527.1"/>
    </source>
</evidence>
<evidence type="ECO:0000313" key="10">
    <source>
        <dbReference type="Proteomes" id="UP000754750"/>
    </source>
</evidence>
<evidence type="ECO:0000256" key="6">
    <source>
        <dbReference type="HAMAP-Rule" id="MF_01974"/>
    </source>
</evidence>
<evidence type="ECO:0000259" key="8">
    <source>
        <dbReference type="Pfam" id="PF00557"/>
    </source>
</evidence>
<keyword evidence="3 6" id="KW-0645">Protease</keyword>
<dbReference type="GO" id="GO:0046872">
    <property type="term" value="F:metal ion binding"/>
    <property type="evidence" value="ECO:0007669"/>
    <property type="project" value="UniProtKB-UniRule"/>
</dbReference>
<comment type="caution">
    <text evidence="9">The sequence shown here is derived from an EMBL/GenBank/DDBJ whole genome shotgun (WGS) entry which is preliminary data.</text>
</comment>
<dbReference type="SUPFAM" id="SSF55920">
    <property type="entry name" value="Creatinase/aminopeptidase"/>
    <property type="match status" value="1"/>
</dbReference>
<dbReference type="Gene3D" id="3.90.230.10">
    <property type="entry name" value="Creatinase/methionine aminopeptidase superfamily"/>
    <property type="match status" value="1"/>
</dbReference>
<evidence type="ECO:0000256" key="3">
    <source>
        <dbReference type="ARBA" id="ARBA00022670"/>
    </source>
</evidence>
<proteinExistence type="inferred from homology"/>
<dbReference type="InterPro" id="IPR036005">
    <property type="entry name" value="Creatinase/aminopeptidase-like"/>
</dbReference>
<name>A0A928Q654_9FIRM</name>
<dbReference type="PRINTS" id="PR00599">
    <property type="entry name" value="MAPEPTIDASE"/>
</dbReference>
<comment type="catalytic activity">
    <reaction evidence="6 7">
        <text>Release of N-terminal amino acids, preferentially methionine, from peptides and arylamides.</text>
        <dbReference type="EC" id="3.4.11.18"/>
    </reaction>
</comment>
<evidence type="ECO:0000256" key="4">
    <source>
        <dbReference type="ARBA" id="ARBA00022723"/>
    </source>
</evidence>
<gene>
    <name evidence="6 9" type="primary">map</name>
    <name evidence="9" type="ORF">E7512_13290</name>
</gene>
<comment type="similarity">
    <text evidence="6">Belongs to the peptidase M24A family. Methionine aminopeptidase type 1 subfamily.</text>
</comment>
<dbReference type="CDD" id="cd01086">
    <property type="entry name" value="MetAP1"/>
    <property type="match status" value="1"/>
</dbReference>
<keyword evidence="5 6" id="KW-0378">Hydrolase</keyword>
<comment type="cofactor">
    <cofactor evidence="6">
        <name>Co(2+)</name>
        <dbReference type="ChEBI" id="CHEBI:48828"/>
    </cofactor>
    <cofactor evidence="6">
        <name>Zn(2+)</name>
        <dbReference type="ChEBI" id="CHEBI:29105"/>
    </cofactor>
    <cofactor evidence="6">
        <name>Mn(2+)</name>
        <dbReference type="ChEBI" id="CHEBI:29035"/>
    </cofactor>
    <cofactor evidence="6">
        <name>Fe(2+)</name>
        <dbReference type="ChEBI" id="CHEBI:29033"/>
    </cofactor>
    <text evidence="6">Binds 2 divalent metal cations per subunit. Has a high-affinity and a low affinity metal-binding site. The true nature of the physiological cofactor is under debate. The enzyme is active with cobalt, zinc, manganese or divalent iron ions. Most likely, methionine aminopeptidases function as mononuclear Fe(2+)-metalloproteases under physiological conditions, and the catalytically relevant metal-binding site has been assigned to the histidine-containing high-affinity site.</text>
</comment>
<dbReference type="Proteomes" id="UP000754750">
    <property type="component" value="Unassembled WGS sequence"/>
</dbReference>
<dbReference type="PANTHER" id="PTHR43330:SF27">
    <property type="entry name" value="METHIONINE AMINOPEPTIDASE"/>
    <property type="match status" value="1"/>
</dbReference>
<keyword evidence="2 6" id="KW-0031">Aminopeptidase</keyword>
<dbReference type="PANTHER" id="PTHR43330">
    <property type="entry name" value="METHIONINE AMINOPEPTIDASE"/>
    <property type="match status" value="1"/>
</dbReference>
<dbReference type="NCBIfam" id="TIGR00500">
    <property type="entry name" value="met_pdase_I"/>
    <property type="match status" value="1"/>
</dbReference>
<dbReference type="GO" id="GO:0005829">
    <property type="term" value="C:cytosol"/>
    <property type="evidence" value="ECO:0007669"/>
    <property type="project" value="TreeGrafter"/>
</dbReference>
<feature type="binding site" evidence="6">
    <location>
        <position position="176"/>
    </location>
    <ligand>
        <name>substrate</name>
    </ligand>
</feature>
<feature type="domain" description="Peptidase M24" evidence="8">
    <location>
        <begin position="12"/>
        <end position="240"/>
    </location>
</feature>
<dbReference type="EMBL" id="SVNY01000007">
    <property type="protein sequence ID" value="MBE6834527.1"/>
    <property type="molecule type" value="Genomic_DNA"/>
</dbReference>
<keyword evidence="4 6" id="KW-0479">Metal-binding</keyword>
<feature type="binding site" evidence="6">
    <location>
        <position position="169"/>
    </location>
    <ligand>
        <name>a divalent metal cation</name>
        <dbReference type="ChEBI" id="CHEBI:60240"/>
        <label>2</label>
        <note>catalytic</note>
    </ligand>
</feature>
<dbReference type="RefSeq" id="WP_020073836.1">
    <property type="nucleotide sequence ID" value="NZ_JBKWRC010000003.1"/>
</dbReference>
<feature type="binding site" evidence="6">
    <location>
        <position position="95"/>
    </location>
    <ligand>
        <name>a divalent metal cation</name>
        <dbReference type="ChEBI" id="CHEBI:60240"/>
        <label>1</label>
    </ligand>
</feature>
<protein>
    <recommendedName>
        <fullName evidence="6 7">Methionine aminopeptidase</fullName>
        <shortName evidence="6">MAP</shortName>
        <shortName evidence="6">MetAP</shortName>
        <ecNumber evidence="6 7">3.4.11.18</ecNumber>
    </recommendedName>
    <alternativeName>
        <fullName evidence="6">Peptidase M</fullName>
    </alternativeName>
</protein>
<dbReference type="GO" id="GO:0004239">
    <property type="term" value="F:initiator methionyl aminopeptidase activity"/>
    <property type="evidence" value="ECO:0007669"/>
    <property type="project" value="UniProtKB-UniRule"/>
</dbReference>
<feature type="binding site" evidence="6">
    <location>
        <position position="233"/>
    </location>
    <ligand>
        <name>a divalent metal cation</name>
        <dbReference type="ChEBI" id="CHEBI:60240"/>
        <label>2</label>
        <note>catalytic</note>
    </ligand>
</feature>
<accession>A0A928Q654</accession>
<dbReference type="InterPro" id="IPR002467">
    <property type="entry name" value="Pept_M24A_MAP1"/>
</dbReference>
<feature type="binding site" evidence="6">
    <location>
        <position position="202"/>
    </location>
    <ligand>
        <name>a divalent metal cation</name>
        <dbReference type="ChEBI" id="CHEBI:60240"/>
        <label>2</label>
        <note>catalytic</note>
    </ligand>
</feature>
<evidence type="ECO:0000256" key="2">
    <source>
        <dbReference type="ARBA" id="ARBA00022438"/>
    </source>
</evidence>
<evidence type="ECO:0000256" key="1">
    <source>
        <dbReference type="ARBA" id="ARBA00002521"/>
    </source>
</evidence>
<feature type="binding site" evidence="6">
    <location>
        <position position="77"/>
    </location>
    <ligand>
        <name>substrate</name>
    </ligand>
</feature>
<feature type="binding site" evidence="6">
    <location>
        <position position="106"/>
    </location>
    <ligand>
        <name>a divalent metal cation</name>
        <dbReference type="ChEBI" id="CHEBI:60240"/>
        <label>1</label>
    </ligand>
</feature>
<dbReference type="InterPro" id="IPR000994">
    <property type="entry name" value="Pept_M24"/>
</dbReference>
<sequence length="250" mass="26430">MIVLKTSRELAAMRVAGRISANALKLAGQAVEPGVSTWEIDRIARRYIESEGAKPSFLGYGGFPASACISVNNVVIHGIPSKDLILRHGDIVSIDIGAFYEGFTGDNAYTFACGDVSPEAQRLMDTTRESLYEGIRAAKAGGRVGDIGHAVQTYVEARGYSVVRDFVGHGVGAKLHEDPSVPNFGAPGRGVRLLPGMTIAIEPMVNAGVHTVKTLSDGWTTVTTDGKLAAHYEHSIAITADGPVILTVPD</sequence>
<evidence type="ECO:0000256" key="7">
    <source>
        <dbReference type="RuleBase" id="RU003653"/>
    </source>
</evidence>
<dbReference type="GO" id="GO:0006508">
    <property type="term" value="P:proteolysis"/>
    <property type="evidence" value="ECO:0007669"/>
    <property type="project" value="UniProtKB-KW"/>
</dbReference>
<comment type="function">
    <text evidence="1 6">Removes the N-terminal methionine from nascent proteins. The N-terminal methionine is often cleaved when the second residue in the primary sequence is small and uncharged (Met-Ala-, Cys, Gly, Pro, Ser, Thr, or Val). Requires deformylation of the N(alpha)-formylated initiator methionine before it can be hydrolyzed.</text>
</comment>
<dbReference type="PROSITE" id="PS00680">
    <property type="entry name" value="MAP_1"/>
    <property type="match status" value="1"/>
</dbReference>
<dbReference type="HAMAP" id="MF_01974">
    <property type="entry name" value="MetAP_1"/>
    <property type="match status" value="1"/>
</dbReference>
<feature type="binding site" evidence="6">
    <location>
        <position position="106"/>
    </location>
    <ligand>
        <name>a divalent metal cation</name>
        <dbReference type="ChEBI" id="CHEBI:60240"/>
        <label>2</label>
        <note>catalytic</note>
    </ligand>
</feature>
<dbReference type="GO" id="GO:0070006">
    <property type="term" value="F:metalloaminopeptidase activity"/>
    <property type="evidence" value="ECO:0007669"/>
    <property type="project" value="UniProtKB-UniRule"/>
</dbReference>
<dbReference type="Pfam" id="PF00557">
    <property type="entry name" value="Peptidase_M24"/>
    <property type="match status" value="1"/>
</dbReference>
<comment type="subunit">
    <text evidence="6">Monomer.</text>
</comment>
<dbReference type="InterPro" id="IPR001714">
    <property type="entry name" value="Pept_M24_MAP"/>
</dbReference>
<evidence type="ECO:0000256" key="5">
    <source>
        <dbReference type="ARBA" id="ARBA00022801"/>
    </source>
</evidence>
<reference evidence="9" key="1">
    <citation type="submission" date="2019-04" db="EMBL/GenBank/DDBJ databases">
        <title>Evolution of Biomass-Degrading Anaerobic Consortia Revealed by Metagenomics.</title>
        <authorList>
            <person name="Peng X."/>
        </authorList>
    </citation>
    <scope>NUCLEOTIDE SEQUENCE</scope>
    <source>
        <strain evidence="9">SIG551</strain>
    </source>
</reference>